<proteinExistence type="predicted"/>
<dbReference type="Proteomes" id="UP001447188">
    <property type="component" value="Unassembled WGS sequence"/>
</dbReference>
<feature type="compositionally biased region" description="Acidic residues" evidence="1">
    <location>
        <begin position="189"/>
        <end position="214"/>
    </location>
</feature>
<accession>A0ABR3GCA5</accession>
<sequence>MAITKSLEASTESLLTLISRSRTLLSSELQSAPKPTTDNPLDILHDIGSLTRAYTTKLSIAIRPPNIIQDAAARCVQDITQFIIPPLLAAVEMVSPVVYGITLRTAIIRAADNVLTALEEFAKEIPEICREGKSGGGRDRLASTGVVWQAADELIALRTKGLLGVVRDTTKLHMDMLKDASTELKEWLEESVDDEDGGPEGEGEGEGEEEDEGAFWDAPKKGLAKGDVESRTKVEVSLKKINLVTILLRAVTKRRLMGAGKLADVKRLDRIAELGKCVANLGDDVGMGYYEGDTDEAAGAQKKFEGKATELAELAIYADDGTEDSFSKWFRDCRVALSKND</sequence>
<evidence type="ECO:0000313" key="4">
    <source>
        <dbReference type="Proteomes" id="UP001447188"/>
    </source>
</evidence>
<name>A0ABR3GCA5_9PEZI</name>
<dbReference type="PANTHER" id="PTHR15492:SF1">
    <property type="entry name" value="CYCLIN-D1-BINDING PROTEIN 1"/>
    <property type="match status" value="1"/>
</dbReference>
<evidence type="ECO:0000313" key="3">
    <source>
        <dbReference type="EMBL" id="KAL0633498.1"/>
    </source>
</evidence>
<keyword evidence="4" id="KW-1185">Reference proteome</keyword>
<protein>
    <recommendedName>
        <fullName evidence="2">Cyclin-D1-binding protein 1-like N-terminal domain-containing protein</fullName>
    </recommendedName>
</protein>
<evidence type="ECO:0000256" key="1">
    <source>
        <dbReference type="SAM" id="MobiDB-lite"/>
    </source>
</evidence>
<reference evidence="3 4" key="1">
    <citation type="submission" date="2024-02" db="EMBL/GenBank/DDBJ databases">
        <title>Discinaceae phylogenomics.</title>
        <authorList>
            <person name="Dirks A.C."/>
            <person name="James T.Y."/>
        </authorList>
    </citation>
    <scope>NUCLEOTIDE SEQUENCE [LARGE SCALE GENOMIC DNA]</scope>
    <source>
        <strain evidence="3 4">ACD0624</strain>
    </source>
</reference>
<dbReference type="PANTHER" id="PTHR15492">
    <property type="entry name" value="CYCLIN D1-BINDING PROTEIN 1"/>
    <property type="match status" value="1"/>
</dbReference>
<dbReference type="Gene3D" id="1.20.1410.10">
    <property type="entry name" value="I/LWEQ domain"/>
    <property type="match status" value="1"/>
</dbReference>
<dbReference type="Pfam" id="PF13324">
    <property type="entry name" value="GCIP_N"/>
    <property type="match status" value="1"/>
</dbReference>
<evidence type="ECO:0000259" key="2">
    <source>
        <dbReference type="Pfam" id="PF13324"/>
    </source>
</evidence>
<feature type="domain" description="Cyclin-D1-binding protein 1-like N-terminal" evidence="2">
    <location>
        <begin position="45"/>
        <end position="190"/>
    </location>
</feature>
<dbReference type="InterPro" id="IPR026907">
    <property type="entry name" value="GCIP-like"/>
</dbReference>
<comment type="caution">
    <text evidence="3">The sequence shown here is derived from an EMBL/GenBank/DDBJ whole genome shotgun (WGS) entry which is preliminary data.</text>
</comment>
<dbReference type="InterPro" id="IPR049317">
    <property type="entry name" value="GCIP-like_N"/>
</dbReference>
<organism evidence="3 4">
    <name type="scientific">Discina gigas</name>
    <dbReference type="NCBI Taxonomy" id="1032678"/>
    <lineage>
        <taxon>Eukaryota</taxon>
        <taxon>Fungi</taxon>
        <taxon>Dikarya</taxon>
        <taxon>Ascomycota</taxon>
        <taxon>Pezizomycotina</taxon>
        <taxon>Pezizomycetes</taxon>
        <taxon>Pezizales</taxon>
        <taxon>Discinaceae</taxon>
        <taxon>Discina</taxon>
    </lineage>
</organism>
<dbReference type="EMBL" id="JBBBZM010000123">
    <property type="protein sequence ID" value="KAL0633498.1"/>
    <property type="molecule type" value="Genomic_DNA"/>
</dbReference>
<feature type="region of interest" description="Disordered" evidence="1">
    <location>
        <begin position="188"/>
        <end position="217"/>
    </location>
</feature>
<gene>
    <name evidence="3" type="ORF">Q9L58_007605</name>
</gene>
<dbReference type="Gene3D" id="1.20.1420.10">
    <property type="entry name" value="Talin, central domain"/>
    <property type="match status" value="1"/>
</dbReference>